<dbReference type="AlphaFoldDB" id="A0A392SW90"/>
<keyword evidence="5" id="KW-1185">Reference proteome</keyword>
<feature type="domain" description="CCHC-type" evidence="3">
    <location>
        <begin position="76"/>
        <end position="89"/>
    </location>
</feature>
<dbReference type="GO" id="GO:0008270">
    <property type="term" value="F:zinc ion binding"/>
    <property type="evidence" value="ECO:0007669"/>
    <property type="project" value="UniProtKB-KW"/>
</dbReference>
<reference evidence="4 5" key="1">
    <citation type="journal article" date="2018" name="Front. Plant Sci.">
        <title>Red Clover (Trifolium pratense) and Zigzag Clover (T. medium) - A Picture of Genomic Similarities and Differences.</title>
        <authorList>
            <person name="Dluhosova J."/>
            <person name="Istvanek J."/>
            <person name="Nedelnik J."/>
            <person name="Repkova J."/>
        </authorList>
    </citation>
    <scope>NUCLEOTIDE SEQUENCE [LARGE SCALE GENOMIC DNA]</scope>
    <source>
        <strain evidence="5">cv. 10/8</strain>
        <tissue evidence="4">Leaf</tissue>
    </source>
</reference>
<proteinExistence type="predicted"/>
<feature type="compositionally biased region" description="Polar residues" evidence="2">
    <location>
        <begin position="33"/>
        <end position="42"/>
    </location>
</feature>
<evidence type="ECO:0000256" key="2">
    <source>
        <dbReference type="SAM" id="MobiDB-lite"/>
    </source>
</evidence>
<evidence type="ECO:0000313" key="5">
    <source>
        <dbReference type="Proteomes" id="UP000265520"/>
    </source>
</evidence>
<dbReference type="SMART" id="SM00343">
    <property type="entry name" value="ZnF_C2HC"/>
    <property type="match status" value="1"/>
</dbReference>
<organism evidence="4 5">
    <name type="scientific">Trifolium medium</name>
    <dbReference type="NCBI Taxonomy" id="97028"/>
    <lineage>
        <taxon>Eukaryota</taxon>
        <taxon>Viridiplantae</taxon>
        <taxon>Streptophyta</taxon>
        <taxon>Embryophyta</taxon>
        <taxon>Tracheophyta</taxon>
        <taxon>Spermatophyta</taxon>
        <taxon>Magnoliopsida</taxon>
        <taxon>eudicotyledons</taxon>
        <taxon>Gunneridae</taxon>
        <taxon>Pentapetalae</taxon>
        <taxon>rosids</taxon>
        <taxon>fabids</taxon>
        <taxon>Fabales</taxon>
        <taxon>Fabaceae</taxon>
        <taxon>Papilionoideae</taxon>
        <taxon>50 kb inversion clade</taxon>
        <taxon>NPAAA clade</taxon>
        <taxon>Hologalegina</taxon>
        <taxon>IRL clade</taxon>
        <taxon>Trifolieae</taxon>
        <taxon>Trifolium</taxon>
    </lineage>
</organism>
<dbReference type="InterPro" id="IPR036875">
    <property type="entry name" value="Znf_CCHC_sf"/>
</dbReference>
<evidence type="ECO:0000256" key="1">
    <source>
        <dbReference type="PROSITE-ProRule" id="PRU00047"/>
    </source>
</evidence>
<evidence type="ECO:0000313" key="4">
    <source>
        <dbReference type="EMBL" id="MCI52335.1"/>
    </source>
</evidence>
<dbReference type="Gene3D" id="4.10.60.10">
    <property type="entry name" value="Zinc finger, CCHC-type"/>
    <property type="match status" value="1"/>
</dbReference>
<evidence type="ECO:0000259" key="3">
    <source>
        <dbReference type="PROSITE" id="PS50158"/>
    </source>
</evidence>
<dbReference type="Proteomes" id="UP000265520">
    <property type="component" value="Unassembled WGS sequence"/>
</dbReference>
<dbReference type="PROSITE" id="PS50158">
    <property type="entry name" value="ZF_CCHC"/>
    <property type="match status" value="1"/>
</dbReference>
<feature type="region of interest" description="Disordered" evidence="2">
    <location>
        <begin position="13"/>
        <end position="73"/>
    </location>
</feature>
<keyword evidence="1" id="KW-0863">Zinc-finger</keyword>
<feature type="compositionally biased region" description="Polar residues" evidence="2">
    <location>
        <begin position="50"/>
        <end position="73"/>
    </location>
</feature>
<dbReference type="SUPFAM" id="SSF57756">
    <property type="entry name" value="Retrovirus zinc finger-like domains"/>
    <property type="match status" value="1"/>
</dbReference>
<feature type="non-terminal residue" evidence="4">
    <location>
        <position position="97"/>
    </location>
</feature>
<feature type="non-terminal residue" evidence="4">
    <location>
        <position position="1"/>
    </location>
</feature>
<protein>
    <submittedName>
        <fullName evidence="4">TIR-NBS-LRR resistance protein</fullName>
    </submittedName>
</protein>
<name>A0A392SW90_9FABA</name>
<comment type="caution">
    <text evidence="4">The sequence shown here is derived from an EMBL/GenBank/DDBJ whole genome shotgun (WGS) entry which is preliminary data.</text>
</comment>
<sequence>FQVLVEKCQEIEDMRSKRVNRQGSFSAGGPSRPSHQSQNRGRQGTRHYNRPQNNHGSSRSANQGTRGNPSGQKLTCYRCGEEGHYANECGNPRLTCH</sequence>
<dbReference type="Pfam" id="PF00098">
    <property type="entry name" value="zf-CCHC"/>
    <property type="match status" value="1"/>
</dbReference>
<keyword evidence="1" id="KW-0862">Zinc</keyword>
<keyword evidence="1" id="KW-0479">Metal-binding</keyword>
<dbReference type="GO" id="GO:0003676">
    <property type="term" value="F:nucleic acid binding"/>
    <property type="evidence" value="ECO:0007669"/>
    <property type="project" value="InterPro"/>
</dbReference>
<dbReference type="InterPro" id="IPR001878">
    <property type="entry name" value="Znf_CCHC"/>
</dbReference>
<dbReference type="EMBL" id="LXQA010445603">
    <property type="protein sequence ID" value="MCI52335.1"/>
    <property type="molecule type" value="Genomic_DNA"/>
</dbReference>
<accession>A0A392SW90</accession>